<feature type="compositionally biased region" description="Low complexity" evidence="1">
    <location>
        <begin position="22"/>
        <end position="34"/>
    </location>
</feature>
<proteinExistence type="predicted"/>
<dbReference type="EMBL" id="MN740741">
    <property type="protein sequence ID" value="QHU09679.1"/>
    <property type="molecule type" value="Genomic_DNA"/>
</dbReference>
<protein>
    <submittedName>
        <fullName evidence="2">Uncharacterized protein</fullName>
    </submittedName>
</protein>
<feature type="region of interest" description="Disordered" evidence="1">
    <location>
        <begin position="1"/>
        <end position="42"/>
    </location>
</feature>
<organism evidence="2">
    <name type="scientific">viral metagenome</name>
    <dbReference type="NCBI Taxonomy" id="1070528"/>
    <lineage>
        <taxon>unclassified sequences</taxon>
        <taxon>metagenomes</taxon>
        <taxon>organismal metagenomes</taxon>
    </lineage>
</organism>
<evidence type="ECO:0000256" key="1">
    <source>
        <dbReference type="SAM" id="MobiDB-lite"/>
    </source>
</evidence>
<accession>A0A6C0JVZ1</accession>
<reference evidence="2" key="1">
    <citation type="journal article" date="2020" name="Nature">
        <title>Giant virus diversity and host interactions through global metagenomics.</title>
        <authorList>
            <person name="Schulz F."/>
            <person name="Roux S."/>
            <person name="Paez-Espino D."/>
            <person name="Jungbluth S."/>
            <person name="Walsh D.A."/>
            <person name="Denef V.J."/>
            <person name="McMahon K.D."/>
            <person name="Konstantinidis K.T."/>
            <person name="Eloe-Fadrosh E.A."/>
            <person name="Kyrpides N.C."/>
            <person name="Woyke T."/>
        </authorList>
    </citation>
    <scope>NUCLEOTIDE SEQUENCE</scope>
    <source>
        <strain evidence="2">GVMAG-S-1101164-105</strain>
    </source>
</reference>
<name>A0A6C0JVZ1_9ZZZZ</name>
<evidence type="ECO:0000313" key="2">
    <source>
        <dbReference type="EMBL" id="QHU09679.1"/>
    </source>
</evidence>
<sequence length="1999" mass="223409">MQKPIYKPYISESDSESDSDDSGSTHTSDLSSSDDSMENFQDLSALSRGLAANTSLDPSLKTKVNKPDPTFGFLDNSGGYPTYKNTQIPADPSGNVLESSQNSIVSVIMIDSHDRDRTAYPQPTNLTLKLPRTYSQITGFSILQFKLLSSFFYFRPDKYNTAISIHEFGRTIVSGDTTINQIIVNNLRNGTYDINGLIAELNIQLNITPLFYDYPGGFNDFAKKFAVTGDTSLNFNFPGDYYYDSVLDSFIASPTMFLIISKYFDQQYANLAKYTIDNIKIAYYYPVLKEIVLDNNYNSSAMNYTLTTSVLEYGETVQSRIVHTYQGLFDAVILEVINNNIGNLDAYRLQHTFRNTLINKYVALYQTQSNRTIFQSPSLNTSLVNLINYKQSQFTSEQLNLYGITSTQYNTYISQNTLLFAVINDMLSFYQEYIAKYFGVAYNTFSIDYLANPYLTLPIRDAFNAVGVSYNLNDTLNNTTTVQEVTKDILQKFRVAPPYYWNRMTGLSTTIAHMTPALPSESGAGVINLNTWNLDLDDQDYINQLVMSNVLDPANPNTGTIGNLYTNKRLQYADLMVPIEPAKYTVLRFKSPVRQTLKVETLPRPTKYRYPLYNQQAYDLSHQIIFDNSYCFVQNSGNVNMDVSSNDFHTSNITKIPGFTVPNTSNAFGVSYASSIAYWGSNTKTLSILESRNFFEFYTPYPPQYLTCNAPAYNYPFNVTLAHADLSGYFASDLVMFLYQDRGAFMADISGNRNENPLNYLQAVSSYQTTSTLTINFTAYANKHYYILARSQSLSFATENYRVVPSFPSGSNFTALTNSLVGFNPTAEPLSNLTNYNVAQNADPAFIKLPIGSTLYAPYSVDPASSSLTFVQPLMGYDRNDVSTDLTNYVGFISNVAQSNTVPNALLRIDPTTGYVFQAKSPYDPNLQVYLYSTATNAILQPYGTGVYTPVAIPNRQASIVHWYGNTFIPPGENQLPFDSNSIAYTSIPPYSATYPVNSTITGYRYLNRFDVTGNLYLGTSNLLNTNEGVMGIGFVPDQGLWDIDKFMFKSIFITNDSTIDPNLKIKYIGLFPASLTSNQPIGNFVLTSSIAVLNFQSSITYNSSNLNFGYDLVGGTFYNFARDSNYQTGSNSYLYGYSQSAYEYNFDINAYYIAVPFDGLSNPIYYYGLVGSAVPYPKYSQVKVAASAPSPEGPKFPPGHQGILLPGSTILGADPIYGPPSGYTVSQSQYEQSMPVGTTLIFNANSYPINTITTPYNSLGTFTYNPSQIVADCSGFILLKDSVYRMFSYDTGVSTRSLIERYEFTLDQIFPISSNINYLGAAANESNVAFFGLSNANASTFLYTRTMDPLTGAIQATFSEPAPVDFQSTFQLYKALYNNMGGYTFSIKNIAAGSPAVVSRPYQGASTLSYLTIQGADPTIQYFDIGQSPKEKYGQFWVFPKRANGINDIVKVNPNILYQYPPAGNFTVLYTAYTGATPSYASYIDYSLTSFTPSTFRTPIVVRDVAKDHIFMLSDYSPTQFYEPTFTAGSTVPTLTPSEYNFVSTPTSLYSGANGASWALVGNTLYGNRFDKVDAPKSVAPMWQVFYPVHRIVFHQIAKNFDNFKNLTGLTYPEYPHTAVAVYDNSHNLTADTSRKWGLESPSNFNAGDFGYSGFYFNAYDYAIPIKDNRASSDYYYMSIRNYSPTEKSQVMLRISAPNKYTFGYVTPMDLSGEISTAKYVSTTNNYLYTYYWDKRYQNSILSFDSNFVIDSNGKTFGAGVIQGYAGSNISSVTGFADYYGRMRVLYNQYSTQTVLTSTIQAGINTSVINFVKTDLQYIIPPYAQNRLRYTDALRFSILWRSSLTANYAYLIDQWGLGWNLGFDKVDTPYDTVQKGTSFYKILDDFLNIVINPEFDMNRMDTSGRENLSVSQEPSGMTKAFFGKILLANFGSYAQTVISNPISFPNPLSKLDKFTFQLVQVDGTIVNNADCEWNAVLQITESLVQTKQDKPVLIAPTK</sequence>